<protein>
    <submittedName>
        <fullName evidence="2">Uncharacterized protein</fullName>
    </submittedName>
</protein>
<feature type="chain" id="PRO_5041906373" evidence="1">
    <location>
        <begin position="20"/>
        <end position="225"/>
    </location>
</feature>
<comment type="caution">
    <text evidence="2">The sequence shown here is derived from an EMBL/GenBank/DDBJ whole genome shotgun (WGS) entry which is preliminary data.</text>
</comment>
<keyword evidence="3" id="KW-1185">Reference proteome</keyword>
<gene>
    <name evidence="2" type="ORF">CYMTET_23379</name>
</gene>
<dbReference type="Proteomes" id="UP001190700">
    <property type="component" value="Unassembled WGS sequence"/>
</dbReference>
<feature type="signal peptide" evidence="1">
    <location>
        <begin position="1"/>
        <end position="19"/>
    </location>
</feature>
<dbReference type="AlphaFoldDB" id="A0AAE0L0Z9"/>
<organism evidence="2 3">
    <name type="scientific">Cymbomonas tetramitiformis</name>
    <dbReference type="NCBI Taxonomy" id="36881"/>
    <lineage>
        <taxon>Eukaryota</taxon>
        <taxon>Viridiplantae</taxon>
        <taxon>Chlorophyta</taxon>
        <taxon>Pyramimonadophyceae</taxon>
        <taxon>Pyramimonadales</taxon>
        <taxon>Pyramimonadaceae</taxon>
        <taxon>Cymbomonas</taxon>
    </lineage>
</organism>
<proteinExistence type="predicted"/>
<evidence type="ECO:0000313" key="3">
    <source>
        <dbReference type="Proteomes" id="UP001190700"/>
    </source>
</evidence>
<keyword evidence="1" id="KW-0732">Signal</keyword>
<name>A0AAE0L0Z9_9CHLO</name>
<evidence type="ECO:0000313" key="2">
    <source>
        <dbReference type="EMBL" id="KAK3268098.1"/>
    </source>
</evidence>
<evidence type="ECO:0000256" key="1">
    <source>
        <dbReference type="SAM" id="SignalP"/>
    </source>
</evidence>
<accession>A0AAE0L0Z9</accession>
<dbReference type="EMBL" id="LGRX02012020">
    <property type="protein sequence ID" value="KAK3268098.1"/>
    <property type="molecule type" value="Genomic_DNA"/>
</dbReference>
<reference evidence="2 3" key="1">
    <citation type="journal article" date="2015" name="Genome Biol. Evol.">
        <title>Comparative Genomics of a Bacterivorous Green Alga Reveals Evolutionary Causalities and Consequences of Phago-Mixotrophic Mode of Nutrition.</title>
        <authorList>
            <person name="Burns J.A."/>
            <person name="Paasch A."/>
            <person name="Narechania A."/>
            <person name="Kim E."/>
        </authorList>
    </citation>
    <scope>NUCLEOTIDE SEQUENCE [LARGE SCALE GENOMIC DNA]</scope>
    <source>
        <strain evidence="2 3">PLY_AMNH</strain>
    </source>
</reference>
<sequence>MWSAFAPAVILGVTVLWQALQNRANFKEACVALDKLAAELEHVSGENSGYSAVVLSLQAALEEMREDLKQTRSDNHLVYAALAEKGEEVSKLQKHISRLIDLLEDTRGQLESSQSALKNALTEKEQSDEVGRKQRAALLSSLKQCIEEEGFLGTEKLNELYEVAGLNREYFGAQGIHSTMSNRRETYSGEKFPRFSRGHIYPMNPFLTLQAGLPGTTAGKIADQF</sequence>